<dbReference type="PANTHER" id="PTHR36348:SF1">
    <property type="entry name" value="EXPRESSED PROTEIN"/>
    <property type="match status" value="1"/>
</dbReference>
<sequence length="292" mass="33129">MCQDDLTLLFATQTLLIHPSSLPPQSVPNELPSSLLTPAPLSVQFHRCSSSHSHSHQVLCYIGLTTSFLKKWDVVEMLRRPKPFGSSNHTGLKKRRTLICVANQDVEEAFRKTVEVDRLIDKLGDLNPIEKLVVENVLAFNEGFWIRLAARNYKELAISIMSIVDCLVHETNEKINSAINILKGVLKPVVDHVEEIRWPLRDPKALKLMEKEIFQREQEGQLDKGFLQSLLIPGLERSLLTYILQLSTRGFNLSPEEEWNKLLINGLTIGQGEISPQELYAVIKKREGGSYQ</sequence>
<evidence type="ECO:0000313" key="2">
    <source>
        <dbReference type="Proteomes" id="UP000327157"/>
    </source>
</evidence>
<reference evidence="2" key="2">
    <citation type="submission" date="2019-10" db="EMBL/GenBank/DDBJ databases">
        <title>A de novo genome assembly of a pear dwarfing rootstock.</title>
        <authorList>
            <person name="Wang F."/>
            <person name="Wang J."/>
            <person name="Li S."/>
            <person name="Zhang Y."/>
            <person name="Fang M."/>
            <person name="Ma L."/>
            <person name="Zhao Y."/>
            <person name="Jiang S."/>
        </authorList>
    </citation>
    <scope>NUCLEOTIDE SEQUENCE [LARGE SCALE GENOMIC DNA]</scope>
</reference>
<proteinExistence type="predicted"/>
<dbReference type="PANTHER" id="PTHR36348">
    <property type="entry name" value="EXPRESSED PROTEIN"/>
    <property type="match status" value="1"/>
</dbReference>
<name>A0A5N5I737_9ROSA</name>
<comment type="caution">
    <text evidence="1">The sequence shown here is derived from an EMBL/GenBank/DDBJ whole genome shotgun (WGS) entry which is preliminary data.</text>
</comment>
<gene>
    <name evidence="1" type="ORF">D8674_026073</name>
</gene>
<protein>
    <submittedName>
        <fullName evidence="1">Uncharacterized protein</fullName>
    </submittedName>
</protein>
<dbReference type="Proteomes" id="UP000327157">
    <property type="component" value="Chromosome 5"/>
</dbReference>
<evidence type="ECO:0000313" key="1">
    <source>
        <dbReference type="EMBL" id="KAB2635539.1"/>
    </source>
</evidence>
<reference evidence="1 2" key="1">
    <citation type="submission" date="2019-09" db="EMBL/GenBank/DDBJ databases">
        <authorList>
            <person name="Ou C."/>
        </authorList>
    </citation>
    <scope>NUCLEOTIDE SEQUENCE [LARGE SCALE GENOMIC DNA]</scope>
    <source>
        <strain evidence="1">S2</strain>
        <tissue evidence="1">Leaf</tissue>
    </source>
</reference>
<dbReference type="OrthoDB" id="2020333at2759"/>
<keyword evidence="2" id="KW-1185">Reference proteome</keyword>
<organism evidence="1 2">
    <name type="scientific">Pyrus ussuriensis x Pyrus communis</name>
    <dbReference type="NCBI Taxonomy" id="2448454"/>
    <lineage>
        <taxon>Eukaryota</taxon>
        <taxon>Viridiplantae</taxon>
        <taxon>Streptophyta</taxon>
        <taxon>Embryophyta</taxon>
        <taxon>Tracheophyta</taxon>
        <taxon>Spermatophyta</taxon>
        <taxon>Magnoliopsida</taxon>
        <taxon>eudicotyledons</taxon>
        <taxon>Gunneridae</taxon>
        <taxon>Pentapetalae</taxon>
        <taxon>rosids</taxon>
        <taxon>fabids</taxon>
        <taxon>Rosales</taxon>
        <taxon>Rosaceae</taxon>
        <taxon>Amygdaloideae</taxon>
        <taxon>Maleae</taxon>
        <taxon>Pyrus</taxon>
    </lineage>
</organism>
<accession>A0A5N5I737</accession>
<reference evidence="1 2" key="3">
    <citation type="submission" date="2019-11" db="EMBL/GenBank/DDBJ databases">
        <title>A de novo genome assembly of a pear dwarfing rootstock.</title>
        <authorList>
            <person name="Wang F."/>
            <person name="Wang J."/>
            <person name="Li S."/>
            <person name="Zhang Y."/>
            <person name="Fang M."/>
            <person name="Ma L."/>
            <person name="Zhao Y."/>
            <person name="Jiang S."/>
        </authorList>
    </citation>
    <scope>NUCLEOTIDE SEQUENCE [LARGE SCALE GENOMIC DNA]</scope>
    <source>
        <strain evidence="1">S2</strain>
        <tissue evidence="1">Leaf</tissue>
    </source>
</reference>
<dbReference type="AlphaFoldDB" id="A0A5N5I737"/>
<dbReference type="EMBL" id="SMOL01000004">
    <property type="protein sequence ID" value="KAB2635539.1"/>
    <property type="molecule type" value="Genomic_DNA"/>
</dbReference>